<keyword evidence="2" id="KW-0325">Glycoprotein</keyword>
<keyword evidence="4" id="KW-0472">Membrane</keyword>
<feature type="signal peptide" evidence="5">
    <location>
        <begin position="1"/>
        <end position="23"/>
    </location>
</feature>
<proteinExistence type="inferred from homology"/>
<feature type="region of interest" description="Disordered" evidence="3">
    <location>
        <begin position="1039"/>
        <end position="1102"/>
    </location>
</feature>
<comment type="similarity">
    <text evidence="1">Belongs to the type-B carboxylesterase/lipase family.</text>
</comment>
<dbReference type="OrthoDB" id="3200163at2759"/>
<feature type="compositionally biased region" description="Low complexity" evidence="3">
    <location>
        <begin position="552"/>
        <end position="580"/>
    </location>
</feature>
<feature type="region of interest" description="Disordered" evidence="3">
    <location>
        <begin position="916"/>
        <end position="1012"/>
    </location>
</feature>
<feature type="domain" description="Carboxylesterase type B" evidence="6">
    <location>
        <begin position="39"/>
        <end position="713"/>
    </location>
</feature>
<feature type="region of interest" description="Disordered" evidence="3">
    <location>
        <begin position="541"/>
        <end position="587"/>
    </location>
</feature>
<keyword evidence="5" id="KW-0732">Signal</keyword>
<evidence type="ECO:0000256" key="5">
    <source>
        <dbReference type="SAM" id="SignalP"/>
    </source>
</evidence>
<sequence length="1138" mass="125544">MMVLKRCQLWMTFVVLSLMPLQGWPKAQPGEPNPSQGKTRVIQTKYGRIQGSVTRVGRDAQQQRHVEIYLGVPYASPPTGNYRFSPTRPPVHWSGIRSSLVHAPSCPQAFPNITNTTAALRRMPRQRLEYLRNVRHALENQSEDCLHLNIYAPFVESASGGSRMRSRQKKQDSGYASAVDESLEDGYPVLVFIHGESFSWGSGNLYDGRVLASYGNTIVVTFNFRLGVFGFLNTNVNPGRKPRMANYGMMDQIAALKWIQENIAQFGGNPNAITLFGHQTGAAAIHFLMNSPAVVPGLFHRVIMMSGSAFSSWALVDDPVHYAVKLAAALNCSIPRNMLHEHEDILTCLRQKSMEELTTFDFGAPSFLTAMGPSKDGILIPNDFGTDNLLQKNKRANRVTYEVILGLVEDESDTYFSELEASQGIGPSTRDQYLRTLIRNNYDFHLNEIFATVQNEYSDWMSSDLTGGQIRPHYLQWEAAKAITDRLYTAPIIQSANWCNQSGFPVYFYIFGRLNDDEEDLILALNSPRKSTPRWQSVDDIASIDLDPSPASGDKSSLDRSSSSTSFSSSSGSSSSVSSGDIGGKTHLLSRRSRSGSMLPMVFGLPFAPELQDQQSSIWALRDTVGQSPGQQGTTSQMLLTLWTNFANSGDPNRPFNVQSLFPHFQDGWNAKSSEGRPGRIWPQYDMKQQKYLKIDSSPKVDHHFRLHEMSIWLHLVPKLHQAGSNNIFPQHNAFMGHDDPSLFKGVVRPHSFSHGYQVNRKFFDATTSPSPPITTCLPVNSRGQIISSEQDLSLVRWEKASEHAYKQAMYLTIGLGTLLFGVNIWFLLCLFFCRSRISCCAHLEDSNRVSGMGNKDFTCETELMGLTNDSMQSLRDSGGGSNPTHKSRSNANSRNNSLNRAHLNNVHESMRLLQSSSLVESDRDSRSTSSQSHCGGGVAPNSKSISFTMSSAGGGVGGGSETRRNSREKSFESAGLQHNHPVVSSGHSHQHPHIKSMASTLPPPQKYRQGGGHTCSNANELVVTATLGRKLRPVNCQMHEESSLRESLNSPNGSSTASSQGVSILLPPPKDSILHAPPPSSSSLKRYPSSQPPHHIGCDQKPTKMTTFALPLDHTDSSSECAISPPVVSFGGETILQ</sequence>
<dbReference type="AlphaFoldDB" id="A0A553N8W3"/>
<accession>A0A553N8W3</accession>
<name>A0A553N8W3_TIGCA</name>
<dbReference type="Pfam" id="PF00135">
    <property type="entry name" value="COesterase"/>
    <property type="match status" value="1"/>
</dbReference>
<evidence type="ECO:0000256" key="3">
    <source>
        <dbReference type="SAM" id="MobiDB-lite"/>
    </source>
</evidence>
<dbReference type="Proteomes" id="UP000318571">
    <property type="component" value="Chromosome 8"/>
</dbReference>
<comment type="caution">
    <text evidence="7">The sequence shown here is derived from an EMBL/GenBank/DDBJ whole genome shotgun (WGS) entry which is preliminary data.</text>
</comment>
<dbReference type="SUPFAM" id="SSF53474">
    <property type="entry name" value="alpha/beta-Hydrolases"/>
    <property type="match status" value="2"/>
</dbReference>
<gene>
    <name evidence="7" type="ORF">TCAL_03172</name>
</gene>
<feature type="compositionally biased region" description="Pro residues" evidence="3">
    <location>
        <begin position="1067"/>
        <end position="1081"/>
    </location>
</feature>
<keyword evidence="8" id="KW-1185">Reference proteome</keyword>
<evidence type="ECO:0000313" key="7">
    <source>
        <dbReference type="EMBL" id="TRY61878.1"/>
    </source>
</evidence>
<dbReference type="InterPro" id="IPR051093">
    <property type="entry name" value="Neuroligin/BSAL"/>
</dbReference>
<feature type="compositionally biased region" description="Basic and acidic residues" evidence="3">
    <location>
        <begin position="962"/>
        <end position="972"/>
    </location>
</feature>
<feature type="transmembrane region" description="Helical" evidence="4">
    <location>
        <begin position="809"/>
        <end position="834"/>
    </location>
</feature>
<protein>
    <recommendedName>
        <fullName evidence="6">Carboxylesterase type B domain-containing protein</fullName>
    </recommendedName>
</protein>
<dbReference type="EMBL" id="VCGU01000459">
    <property type="protein sequence ID" value="TRY61878.1"/>
    <property type="molecule type" value="Genomic_DNA"/>
</dbReference>
<evidence type="ECO:0000259" key="6">
    <source>
        <dbReference type="Pfam" id="PF00135"/>
    </source>
</evidence>
<dbReference type="STRING" id="6832.A0A553N8W3"/>
<evidence type="ECO:0000256" key="1">
    <source>
        <dbReference type="ARBA" id="ARBA00005964"/>
    </source>
</evidence>
<dbReference type="PANTHER" id="PTHR43903">
    <property type="entry name" value="NEUROLIGIN"/>
    <property type="match status" value="1"/>
</dbReference>
<feature type="region of interest" description="Disordered" evidence="3">
    <location>
        <begin position="871"/>
        <end position="898"/>
    </location>
</feature>
<feature type="compositionally biased region" description="Polar residues" evidence="3">
    <location>
        <begin position="1046"/>
        <end position="1063"/>
    </location>
</feature>
<dbReference type="InterPro" id="IPR029058">
    <property type="entry name" value="AB_hydrolase_fold"/>
</dbReference>
<keyword evidence="4" id="KW-1133">Transmembrane helix</keyword>
<evidence type="ECO:0000256" key="2">
    <source>
        <dbReference type="ARBA" id="ARBA00023180"/>
    </source>
</evidence>
<evidence type="ECO:0000256" key="4">
    <source>
        <dbReference type="SAM" id="Phobius"/>
    </source>
</evidence>
<evidence type="ECO:0000313" key="8">
    <source>
        <dbReference type="Proteomes" id="UP000318571"/>
    </source>
</evidence>
<keyword evidence="4" id="KW-0812">Transmembrane</keyword>
<dbReference type="Gene3D" id="3.40.50.1820">
    <property type="entry name" value="alpha/beta hydrolase"/>
    <property type="match status" value="1"/>
</dbReference>
<feature type="chain" id="PRO_5022027059" description="Carboxylesterase type B domain-containing protein" evidence="5">
    <location>
        <begin position="24"/>
        <end position="1138"/>
    </location>
</feature>
<organism evidence="7 8">
    <name type="scientific">Tigriopus californicus</name>
    <name type="common">Marine copepod</name>
    <dbReference type="NCBI Taxonomy" id="6832"/>
    <lineage>
        <taxon>Eukaryota</taxon>
        <taxon>Metazoa</taxon>
        <taxon>Ecdysozoa</taxon>
        <taxon>Arthropoda</taxon>
        <taxon>Crustacea</taxon>
        <taxon>Multicrustacea</taxon>
        <taxon>Hexanauplia</taxon>
        <taxon>Copepoda</taxon>
        <taxon>Harpacticoida</taxon>
        <taxon>Harpacticidae</taxon>
        <taxon>Tigriopus</taxon>
    </lineage>
</organism>
<dbReference type="InterPro" id="IPR002018">
    <property type="entry name" value="CarbesteraseB"/>
</dbReference>
<reference evidence="7 8" key="1">
    <citation type="journal article" date="2018" name="Nat. Ecol. Evol.">
        <title>Genomic signatures of mitonuclear coevolution across populations of Tigriopus californicus.</title>
        <authorList>
            <person name="Barreto F.S."/>
            <person name="Watson E.T."/>
            <person name="Lima T.G."/>
            <person name="Willett C.S."/>
            <person name="Edmands S."/>
            <person name="Li W."/>
            <person name="Burton R.S."/>
        </authorList>
    </citation>
    <scope>NUCLEOTIDE SEQUENCE [LARGE SCALE GENOMIC DNA]</scope>
    <source>
        <strain evidence="7 8">San Diego</strain>
    </source>
</reference>
<feature type="compositionally biased region" description="Polar residues" evidence="3">
    <location>
        <begin position="942"/>
        <end position="952"/>
    </location>
</feature>